<dbReference type="SUPFAM" id="SSF51011">
    <property type="entry name" value="Glycosyl hydrolase domain"/>
    <property type="match status" value="1"/>
</dbReference>
<evidence type="ECO:0000256" key="4">
    <source>
        <dbReference type="ARBA" id="ARBA00023295"/>
    </source>
</evidence>
<dbReference type="Pfam" id="PF16990">
    <property type="entry name" value="CBM_35"/>
    <property type="match status" value="1"/>
</dbReference>
<sequence>MSKNMINKFLLRLMIFIFVLALGLPVGNRIDADTAGVYEAEAVGNTLSGNAVVSGCGACSGGQKVGGLYQGASLQFNHVTVQTSGIYKVTVYYTSGDPRSANISVNGGEKNYYNFPATTDWNTVGSYDVTLNLNAGSNTILIDDNNWYAPDIDRIVIGELQNNTSNGVYEAEAAGNTLLGNASVSECGACSDGHKVGGLYQGSSLQLNHVTVQTSGSYKVTVYYISGDPRSANISVNGGGKNYVNFPATVDWNTVGSYDVTLNLNAGSNTILIDDNNWYAPDIDRIVVGGLQNIPSNGVYEAETAGNTLLGNASVTGCGACSGGQKVGALYQGSSLQFNHVTVQTSGSYKVTVYYISGDPRSANISVNGVAKNYVNFPATPDWNTVGSYDVIVDLNAGSNTILIDDSNWYAPDIDRIVVQAINGTIDPGADEGAIGIPLSPVNYKTITVTPYTSGMKVSNGQYTVTYHSGTGFADYQWNNGQQFMGAYGKIKMNGEELKTIDYPSHSVSLEQIVPLNDHFGTGIEVVFTHTEEGKPTLRQVYDFYEGKSYFLARLDAVSGQPFSTNYMAPVAVNRAGGVTTGQTADNRILNVPFDNDMWIRYAAKTLNQTDTSYEVTAIYDNASRQGLIIGSVTHDNWKTGIDWSGLFNQLNQLTIYGGASSNITHDSQPHGSLTGTQVSSPTILIGGFADYREGLEAYGRANAVITPTRSLDSALPQGVPVGWNSWGGIGYTLTYQNIVDTSNYFKTHLPTFNHNGAVYINTDAHGAQLTEEQLEQAVSVIHANGQQAGVYWAPFTYWGEDLNQPVEGTNDQYKYKDIVLKDNSGNPLPKLDGAFAIDPTHPGAKQMFAYYVNRFKQIGYSYVKLDFLSHGALEGTHADPNVTTGIQAYNVGMRYISDVLDGKLFVSESIAPLFPAQYANSRRIATDTFGSIHDSEYELNALTYGWWQNATIYNFTDPDHVALTHAGSLTEARSRLNSAVISGTVLLDGDDVNNPVAQDYMAQLYSNPKVIELATKGKAFRPVEGNTGANATDTFVKQDGNDYYLAVFNYSGNSSTAKTIDLARAGLPAETAYSVEDLWTGQVSATSGTFQLALQPAESKLFKLTQEVPLMTTAVVAPSQPDGLNGWYINPVTVSLSATDNLSGVAKTEYSLDGGKEWKNYTGAIIFNQDNKYMMSYRSTDKAGNVEAPQTLSFNLDMIAPAITINGLVGGTYSDSVDMTPTILLSDDLSGIDSSKSTVTLDTYGVEQDKPIPLYTLPLGSHSFIVTASDQAGNVGNKTITFQTTTDVESLQTLVSRFTNAGWIDNAGISNSLKSKLTANNLVEFVNELKAQSGKHISTQAAYYLLRDVQYLLSQK</sequence>
<dbReference type="Gene3D" id="3.20.20.70">
    <property type="entry name" value="Aldolase class I"/>
    <property type="match status" value="1"/>
</dbReference>
<dbReference type="RefSeq" id="WP_270881107.1">
    <property type="nucleotide sequence ID" value="NZ_JAQFVF010000045.1"/>
</dbReference>
<dbReference type="InterPro" id="IPR008979">
    <property type="entry name" value="Galactose-bd-like_sf"/>
</dbReference>
<comment type="similarity">
    <text evidence="1">Belongs to the glycosyl hydrolase 27 family.</text>
</comment>
<feature type="domain" description="CBM6" evidence="5">
    <location>
        <begin position="167"/>
        <end position="289"/>
    </location>
</feature>
<evidence type="ECO:0000256" key="1">
    <source>
        <dbReference type="ARBA" id="ARBA00009743"/>
    </source>
</evidence>
<comment type="caution">
    <text evidence="6">The sequence shown here is derived from an EMBL/GenBank/DDBJ whole genome shotgun (WGS) entry which is preliminary data.</text>
</comment>
<dbReference type="PANTHER" id="PTHR11452:SF75">
    <property type="entry name" value="ALPHA-GALACTOSIDASE MEL1"/>
    <property type="match status" value="1"/>
</dbReference>
<evidence type="ECO:0000256" key="2">
    <source>
        <dbReference type="ARBA" id="ARBA00022729"/>
    </source>
</evidence>
<dbReference type="Proteomes" id="UP001596044">
    <property type="component" value="Unassembled WGS sequence"/>
</dbReference>
<dbReference type="InterPro" id="IPR058094">
    <property type="entry name" value="Ig-like_OmpL47-like"/>
</dbReference>
<dbReference type="Pfam" id="PF03422">
    <property type="entry name" value="CBM_6"/>
    <property type="match status" value="2"/>
</dbReference>
<dbReference type="InterPro" id="IPR005084">
    <property type="entry name" value="CBM6"/>
</dbReference>
<dbReference type="Gene3D" id="2.60.40.1180">
    <property type="entry name" value="Golgi alpha-mannosidase II"/>
    <property type="match status" value="1"/>
</dbReference>
<dbReference type="CDD" id="cd04081">
    <property type="entry name" value="CBM35_galactosidase-like"/>
    <property type="match status" value="3"/>
</dbReference>
<dbReference type="InterPro" id="IPR013780">
    <property type="entry name" value="Glyco_hydro_b"/>
</dbReference>
<keyword evidence="2" id="KW-0732">Signal</keyword>
<name>A0ABW0KDY4_9BACL</name>
<feature type="domain" description="CBM6" evidence="5">
    <location>
        <begin position="36"/>
        <end position="158"/>
    </location>
</feature>
<accession>A0ABW0KDY4</accession>
<dbReference type="Pfam" id="PF17801">
    <property type="entry name" value="Melibiase_C"/>
    <property type="match status" value="1"/>
</dbReference>
<dbReference type="InterPro" id="IPR017853">
    <property type="entry name" value="GH"/>
</dbReference>
<dbReference type="InterPro" id="IPR041233">
    <property type="entry name" value="Melibiase_C"/>
</dbReference>
<dbReference type="SUPFAM" id="SSF51445">
    <property type="entry name" value="(Trans)glycosidases"/>
    <property type="match status" value="1"/>
</dbReference>
<keyword evidence="4" id="KW-0326">Glycosidase</keyword>
<gene>
    <name evidence="6" type="ORF">ACFPOG_25885</name>
</gene>
<dbReference type="NCBIfam" id="NF047446">
    <property type="entry name" value="barrel_OmpL47"/>
    <property type="match status" value="1"/>
</dbReference>
<evidence type="ECO:0000256" key="3">
    <source>
        <dbReference type="ARBA" id="ARBA00022801"/>
    </source>
</evidence>
<feature type="domain" description="CBM6" evidence="5">
    <location>
        <begin position="298"/>
        <end position="420"/>
    </location>
</feature>
<keyword evidence="7" id="KW-1185">Reference proteome</keyword>
<organism evidence="6 7">
    <name type="scientific">Paenibacillus aestuarii</name>
    <dbReference type="NCBI Taxonomy" id="516965"/>
    <lineage>
        <taxon>Bacteria</taxon>
        <taxon>Bacillati</taxon>
        <taxon>Bacillota</taxon>
        <taxon>Bacilli</taxon>
        <taxon>Bacillales</taxon>
        <taxon>Paenibacillaceae</taxon>
        <taxon>Paenibacillus</taxon>
    </lineage>
</organism>
<dbReference type="Gene3D" id="3.30.1920.20">
    <property type="match status" value="1"/>
</dbReference>
<reference evidence="7" key="1">
    <citation type="journal article" date="2019" name="Int. J. Syst. Evol. Microbiol.">
        <title>The Global Catalogue of Microorganisms (GCM) 10K type strain sequencing project: providing services to taxonomists for standard genome sequencing and annotation.</title>
        <authorList>
            <consortium name="The Broad Institute Genomics Platform"/>
            <consortium name="The Broad Institute Genome Sequencing Center for Infectious Disease"/>
            <person name="Wu L."/>
            <person name="Ma J."/>
        </authorList>
    </citation>
    <scope>NUCLEOTIDE SEQUENCE [LARGE SCALE GENOMIC DNA]</scope>
    <source>
        <strain evidence="7">KACC 11904</strain>
    </source>
</reference>
<dbReference type="SUPFAM" id="SSF49785">
    <property type="entry name" value="Galactose-binding domain-like"/>
    <property type="match status" value="3"/>
</dbReference>
<proteinExistence type="inferred from homology"/>
<evidence type="ECO:0000313" key="6">
    <source>
        <dbReference type="EMBL" id="MFC5451635.1"/>
    </source>
</evidence>
<dbReference type="Gene3D" id="2.60.120.260">
    <property type="entry name" value="Galactose-binding domain-like"/>
    <property type="match status" value="3"/>
</dbReference>
<dbReference type="InterPro" id="IPR013785">
    <property type="entry name" value="Aldolase_TIM"/>
</dbReference>
<protein>
    <submittedName>
        <fullName evidence="6">OmpL47-type beta-barrel domain-containing protein</fullName>
    </submittedName>
</protein>
<evidence type="ECO:0000313" key="7">
    <source>
        <dbReference type="Proteomes" id="UP001596044"/>
    </source>
</evidence>
<keyword evidence="3" id="KW-0378">Hydrolase</keyword>
<dbReference type="PANTHER" id="PTHR11452">
    <property type="entry name" value="ALPHA-GALACTOSIDASE/ALPHA-N-ACETYLGALACTOSAMINIDASE"/>
    <property type="match status" value="1"/>
</dbReference>
<dbReference type="InterPro" id="IPR002241">
    <property type="entry name" value="Glyco_hydro_27"/>
</dbReference>
<dbReference type="PROSITE" id="PS51175">
    <property type="entry name" value="CBM6"/>
    <property type="match status" value="3"/>
</dbReference>
<dbReference type="EMBL" id="JBHSMJ010000039">
    <property type="protein sequence ID" value="MFC5451635.1"/>
    <property type="molecule type" value="Genomic_DNA"/>
</dbReference>
<evidence type="ECO:0000259" key="5">
    <source>
        <dbReference type="PROSITE" id="PS51175"/>
    </source>
</evidence>